<dbReference type="InterPro" id="IPR027463">
    <property type="entry name" value="AcrB_DN_DC_subdom"/>
</dbReference>
<dbReference type="Gene3D" id="1.20.1640.10">
    <property type="entry name" value="Multidrug efflux transporter AcrB transmembrane domain"/>
    <property type="match status" value="2"/>
</dbReference>
<dbReference type="PRINTS" id="PR00702">
    <property type="entry name" value="ACRIFLAVINRP"/>
</dbReference>
<feature type="transmembrane region" description="Helical" evidence="1">
    <location>
        <begin position="865"/>
        <end position="883"/>
    </location>
</feature>
<feature type="transmembrane region" description="Helical" evidence="1">
    <location>
        <begin position="515"/>
        <end position="536"/>
    </location>
</feature>
<dbReference type="PANTHER" id="PTHR32063:SF33">
    <property type="entry name" value="RND SUPERFAMILY EFFLUX PUMP PERMEASE COMPONENT"/>
    <property type="match status" value="1"/>
</dbReference>
<keyword evidence="1" id="KW-0812">Transmembrane</keyword>
<protein>
    <submittedName>
        <fullName evidence="2">Acriflavin resistance protein</fullName>
    </submittedName>
</protein>
<proteinExistence type="predicted"/>
<keyword evidence="1" id="KW-1133">Transmembrane helix</keyword>
<dbReference type="InterPro" id="IPR001036">
    <property type="entry name" value="Acrflvin-R"/>
</dbReference>
<dbReference type="Gene3D" id="3.30.70.1440">
    <property type="entry name" value="Multidrug efflux transporter AcrB pore domain"/>
    <property type="match status" value="1"/>
</dbReference>
<feature type="transmembrane region" description="Helical" evidence="1">
    <location>
        <begin position="12"/>
        <end position="30"/>
    </location>
</feature>
<feature type="transmembrane region" description="Helical" evidence="1">
    <location>
        <begin position="331"/>
        <end position="350"/>
    </location>
</feature>
<feature type="transmembrane region" description="Helical" evidence="1">
    <location>
        <begin position="842"/>
        <end position="858"/>
    </location>
</feature>
<dbReference type="Gene3D" id="3.30.2090.10">
    <property type="entry name" value="Multidrug efflux transporter AcrB TolC docking domain, DN and DC subdomains"/>
    <property type="match status" value="2"/>
</dbReference>
<dbReference type="GO" id="GO:0042910">
    <property type="term" value="F:xenobiotic transmembrane transporter activity"/>
    <property type="evidence" value="ECO:0007669"/>
    <property type="project" value="TreeGrafter"/>
</dbReference>
<feature type="transmembrane region" description="Helical" evidence="1">
    <location>
        <begin position="428"/>
        <end position="450"/>
    </location>
</feature>
<evidence type="ECO:0000256" key="1">
    <source>
        <dbReference type="SAM" id="Phobius"/>
    </source>
</evidence>
<dbReference type="SUPFAM" id="SSF82693">
    <property type="entry name" value="Multidrug efflux transporter AcrB pore domain, PN1, PN2, PC1 and PC2 subdomains"/>
    <property type="match status" value="3"/>
</dbReference>
<keyword evidence="1" id="KW-0472">Membrane</keyword>
<name>A0A1W1CT65_9ZZZZ</name>
<sequence length="1020" mass="114800">MLSFLFQQKKIAIVFTIFVVLLGLSSLQYIQRDKFPNVDLDKIVIKTFYPGASPQDVELNVTNKIEKELKSITGMKSYTSVSKENFSFINIEIEPDIKDKEAVKRDIRNAVNRVQGLPSEIKDLPIVQEIKISLKNIIQINLIDTHISYEQLRLVSDNLEKTLERIEEVAKVDQKSYLDTEVKVYISPEKLKKYNLSLTQVVKHINDYNIRYTAGDNNSSLQEKNIVVLSKYAKASDIENIVVKSLFDGPAVRVKDIATIKNGLVKETSILHVNGHKSFSLLVKKQEQADIITTVDKIKKTVQSFKQANAKTLEVFYSNDDSKRVKNRLNIVMNNGITGLILVLIVLGTFLSFRTAFWVSLSLPVALLGTIAFMVMFGETINLVSLAGMILVLGLVVDDSIIIAESIHSHIEEEGRNVNAVVNGFKKVIVPVITSLLTTILSFSAMFMMGGVMGKFVYIFPLVVIFALTMSLLEVTIALPTHLLHIKKNEKKITWFKKYELKFENFLKIFLHYRYIVAGFFVALLVGSIIFAVTQLRFTLFPAKSSDLITVRVETAVGTSLKEFEKIVKKVEPIIMNIVGKNLESLSTNIAGKFPHITNMDISLIPNSERELSAKEIMKKLKQSIKNIKGIKRVFFSIKRSGPPRGSDIEINLTGPYEDLKKVANQLIKTMTNITGIYDIDRDDKSGKPRIEVKLDNKKIEQLNINYADISTYLKASFNGVEVTSMRKGDNDVYFRVYLGGDTNTEDDILKIEIANKNNKMIALSQFAKLKYIEGEPDYNHYKGHQSILISASINDTQTTSTKAIKDIFEKVNIKQQFPEVHMIVEGGSKDDKKSMQDFKKAFILAIFAMFLLLSVLFNSYSQPILVLFAIPFGVIGIIWSFFLHGEPLSFFAILGLLALVGVVVNGAIVLMDHLNHKNINLMQNKEDIIMAIASGTKNRFRPIVLTTLTTLAGILPMVYGIGGTDALLRPMAMALGYGLLFSSVLTLILLPCLYLINIDIKLFIQQKIIILKNKFFYKN</sequence>
<reference evidence="2" key="1">
    <citation type="submission" date="2016-10" db="EMBL/GenBank/DDBJ databases">
        <authorList>
            <person name="de Groot N.N."/>
        </authorList>
    </citation>
    <scope>NUCLEOTIDE SEQUENCE</scope>
</reference>
<organism evidence="2">
    <name type="scientific">hydrothermal vent metagenome</name>
    <dbReference type="NCBI Taxonomy" id="652676"/>
    <lineage>
        <taxon>unclassified sequences</taxon>
        <taxon>metagenomes</taxon>
        <taxon>ecological metagenomes</taxon>
    </lineage>
</organism>
<accession>A0A1W1CT65</accession>
<dbReference type="Gene3D" id="3.30.70.1320">
    <property type="entry name" value="Multidrug efflux transporter AcrB pore domain like"/>
    <property type="match status" value="1"/>
</dbReference>
<dbReference type="SUPFAM" id="SSF82714">
    <property type="entry name" value="Multidrug efflux transporter AcrB TolC docking domain, DN and DC subdomains"/>
    <property type="match status" value="2"/>
</dbReference>
<dbReference type="Pfam" id="PF00873">
    <property type="entry name" value="ACR_tran"/>
    <property type="match status" value="1"/>
</dbReference>
<dbReference type="PANTHER" id="PTHR32063">
    <property type="match status" value="1"/>
</dbReference>
<feature type="transmembrane region" description="Helical" evidence="1">
    <location>
        <begin position="944"/>
        <end position="963"/>
    </location>
</feature>
<dbReference type="EMBL" id="FPHJ01000065">
    <property type="protein sequence ID" value="SFV68974.1"/>
    <property type="molecule type" value="Genomic_DNA"/>
</dbReference>
<feature type="transmembrane region" description="Helical" evidence="1">
    <location>
        <begin position="889"/>
        <end position="912"/>
    </location>
</feature>
<dbReference type="AlphaFoldDB" id="A0A1W1CT65"/>
<evidence type="ECO:0000313" key="2">
    <source>
        <dbReference type="EMBL" id="SFV68974.1"/>
    </source>
</evidence>
<feature type="transmembrane region" description="Helical" evidence="1">
    <location>
        <begin position="383"/>
        <end position="407"/>
    </location>
</feature>
<dbReference type="GO" id="GO:0005886">
    <property type="term" value="C:plasma membrane"/>
    <property type="evidence" value="ECO:0007669"/>
    <property type="project" value="TreeGrafter"/>
</dbReference>
<dbReference type="Gene3D" id="3.30.70.1430">
    <property type="entry name" value="Multidrug efflux transporter AcrB pore domain"/>
    <property type="match status" value="2"/>
</dbReference>
<feature type="transmembrane region" description="Helical" evidence="1">
    <location>
        <begin position="456"/>
        <end position="479"/>
    </location>
</feature>
<dbReference type="SUPFAM" id="SSF82866">
    <property type="entry name" value="Multidrug efflux transporter AcrB transmembrane domain"/>
    <property type="match status" value="2"/>
</dbReference>
<gene>
    <name evidence="2" type="ORF">MNB_SUP05-5-3</name>
</gene>
<feature type="transmembrane region" description="Helical" evidence="1">
    <location>
        <begin position="975"/>
        <end position="997"/>
    </location>
</feature>